<dbReference type="GO" id="GO:0005524">
    <property type="term" value="F:ATP binding"/>
    <property type="evidence" value="ECO:0007669"/>
    <property type="project" value="InterPro"/>
</dbReference>
<sequence length="212" mass="23179">MSSAEYVVDRAVALAAKGERVLLGIAGAPGAGKTTLAVWLVDRLSARGVVAAHVPMDGFHLGDAVLDRLGLSERKGAIDTFDPSGYLALLRRLRAETGGTVFAPAFEREIEQPIAASIPVDPSVRIVVSEGNYLLSPLDPWPSVRREFDEVWFADVDHEQRRQRLRARHERYGKTAEQAAEFVLRVDEANARVILGTREHADLFVDVDAVVG</sequence>
<reference evidence="2 3" key="1">
    <citation type="submission" date="2018-05" db="EMBL/GenBank/DDBJ databases">
        <title>Amnibacterium sp. M8JJ-5, whole genome shotgun sequence.</title>
        <authorList>
            <person name="Tuo L."/>
        </authorList>
    </citation>
    <scope>NUCLEOTIDE SEQUENCE [LARGE SCALE GENOMIC DNA]</scope>
    <source>
        <strain evidence="2 3">M8JJ-5</strain>
    </source>
</reference>
<dbReference type="Gene3D" id="3.40.50.300">
    <property type="entry name" value="P-loop containing nucleotide triphosphate hydrolases"/>
    <property type="match status" value="1"/>
</dbReference>
<keyword evidence="2" id="KW-0418">Kinase</keyword>
<organism evidence="2 3">
    <name type="scientific">Amnibacterium flavum</name>
    <dbReference type="NCBI Taxonomy" id="2173173"/>
    <lineage>
        <taxon>Bacteria</taxon>
        <taxon>Bacillati</taxon>
        <taxon>Actinomycetota</taxon>
        <taxon>Actinomycetes</taxon>
        <taxon>Micrococcales</taxon>
        <taxon>Microbacteriaceae</taxon>
        <taxon>Amnibacterium</taxon>
    </lineage>
</organism>
<dbReference type="RefSeq" id="WP_116755685.1">
    <property type="nucleotide sequence ID" value="NZ_JBHUEX010000001.1"/>
</dbReference>
<keyword evidence="3" id="KW-1185">Reference proteome</keyword>
<dbReference type="GO" id="GO:0016301">
    <property type="term" value="F:kinase activity"/>
    <property type="evidence" value="ECO:0007669"/>
    <property type="project" value="UniProtKB-KW"/>
</dbReference>
<dbReference type="InterPro" id="IPR006083">
    <property type="entry name" value="PRK/URK"/>
</dbReference>
<dbReference type="Pfam" id="PF00485">
    <property type="entry name" value="PRK"/>
    <property type="match status" value="1"/>
</dbReference>
<dbReference type="InterPro" id="IPR027417">
    <property type="entry name" value="P-loop_NTPase"/>
</dbReference>
<dbReference type="SUPFAM" id="SSF52540">
    <property type="entry name" value="P-loop containing nucleoside triphosphate hydrolases"/>
    <property type="match status" value="1"/>
</dbReference>
<proteinExistence type="predicted"/>
<name>A0A2V1HUG9_9MICO</name>
<dbReference type="Proteomes" id="UP000244893">
    <property type="component" value="Unassembled WGS sequence"/>
</dbReference>
<accession>A0A2V1HUG9</accession>
<protein>
    <submittedName>
        <fullName evidence="2">Nucleoside/nucleotide kinase family protein</fullName>
    </submittedName>
</protein>
<feature type="domain" description="Phosphoribulokinase/uridine kinase" evidence="1">
    <location>
        <begin position="23"/>
        <end position="84"/>
    </location>
</feature>
<dbReference type="AlphaFoldDB" id="A0A2V1HUG9"/>
<evidence type="ECO:0000313" key="2">
    <source>
        <dbReference type="EMBL" id="PVZ95951.1"/>
    </source>
</evidence>
<keyword evidence="2" id="KW-0808">Transferase</keyword>
<comment type="caution">
    <text evidence="2">The sequence shown here is derived from an EMBL/GenBank/DDBJ whole genome shotgun (WGS) entry which is preliminary data.</text>
</comment>
<evidence type="ECO:0000313" key="3">
    <source>
        <dbReference type="Proteomes" id="UP000244893"/>
    </source>
</evidence>
<evidence type="ECO:0000259" key="1">
    <source>
        <dbReference type="Pfam" id="PF00485"/>
    </source>
</evidence>
<gene>
    <name evidence="2" type="ORF">DDQ50_05710</name>
</gene>
<dbReference type="OrthoDB" id="3192509at2"/>
<dbReference type="NCBIfam" id="NF006743">
    <property type="entry name" value="PRK09270.1-2"/>
    <property type="match status" value="1"/>
</dbReference>
<dbReference type="PANTHER" id="PTHR10285">
    <property type="entry name" value="URIDINE KINASE"/>
    <property type="match status" value="1"/>
</dbReference>
<dbReference type="EMBL" id="QEOP01000001">
    <property type="protein sequence ID" value="PVZ95951.1"/>
    <property type="molecule type" value="Genomic_DNA"/>
</dbReference>